<evidence type="ECO:0000313" key="2">
    <source>
        <dbReference type="EMBL" id="CAI9598835.1"/>
    </source>
</evidence>
<accession>A0ABN9FP46</accession>
<feature type="transmembrane region" description="Helical" evidence="1">
    <location>
        <begin position="6"/>
        <end position="27"/>
    </location>
</feature>
<dbReference type="EMBL" id="CATNWA010017208">
    <property type="protein sequence ID" value="CAI9598835.1"/>
    <property type="molecule type" value="Genomic_DNA"/>
</dbReference>
<protein>
    <submittedName>
        <fullName evidence="2">Uncharacterized protein</fullName>
    </submittedName>
</protein>
<keyword evidence="3" id="KW-1185">Reference proteome</keyword>
<sequence length="48" mass="5306">MGAISISLCSIGEFITAIVMLIVLKLITKTRFPRPSMITRLRILDSAN</sequence>
<dbReference type="Proteomes" id="UP001162483">
    <property type="component" value="Unassembled WGS sequence"/>
</dbReference>
<evidence type="ECO:0000313" key="3">
    <source>
        <dbReference type="Proteomes" id="UP001162483"/>
    </source>
</evidence>
<gene>
    <name evidence="2" type="ORF">SPARVUS_LOCUS12504380</name>
</gene>
<keyword evidence="1" id="KW-0472">Membrane</keyword>
<evidence type="ECO:0000256" key="1">
    <source>
        <dbReference type="SAM" id="Phobius"/>
    </source>
</evidence>
<keyword evidence="1" id="KW-0812">Transmembrane</keyword>
<feature type="non-terminal residue" evidence="2">
    <location>
        <position position="48"/>
    </location>
</feature>
<reference evidence="2" key="1">
    <citation type="submission" date="2023-05" db="EMBL/GenBank/DDBJ databases">
        <authorList>
            <person name="Stuckert A."/>
        </authorList>
    </citation>
    <scope>NUCLEOTIDE SEQUENCE</scope>
</reference>
<organism evidence="2 3">
    <name type="scientific">Staurois parvus</name>
    <dbReference type="NCBI Taxonomy" id="386267"/>
    <lineage>
        <taxon>Eukaryota</taxon>
        <taxon>Metazoa</taxon>
        <taxon>Chordata</taxon>
        <taxon>Craniata</taxon>
        <taxon>Vertebrata</taxon>
        <taxon>Euteleostomi</taxon>
        <taxon>Amphibia</taxon>
        <taxon>Batrachia</taxon>
        <taxon>Anura</taxon>
        <taxon>Neobatrachia</taxon>
        <taxon>Ranoidea</taxon>
        <taxon>Ranidae</taxon>
        <taxon>Staurois</taxon>
    </lineage>
</organism>
<name>A0ABN9FP46_9NEOB</name>
<keyword evidence="1" id="KW-1133">Transmembrane helix</keyword>
<proteinExistence type="predicted"/>
<comment type="caution">
    <text evidence="2">The sequence shown here is derived from an EMBL/GenBank/DDBJ whole genome shotgun (WGS) entry which is preliminary data.</text>
</comment>